<dbReference type="GeneID" id="25334859"/>
<name>U6MHG0_EIMMA</name>
<dbReference type="AlphaFoldDB" id="U6MHG0"/>
<reference evidence="1" key="1">
    <citation type="submission" date="2013-10" db="EMBL/GenBank/DDBJ databases">
        <title>Genomic analysis of the causative agents of coccidiosis in chickens.</title>
        <authorList>
            <person name="Reid A.J."/>
            <person name="Blake D."/>
            <person name="Billington K."/>
            <person name="Browne H."/>
            <person name="Dunn M."/>
            <person name="Hung S."/>
            <person name="Kawahara F."/>
            <person name="Miranda-Saavedra D."/>
            <person name="Mourier T."/>
            <person name="Nagra H."/>
            <person name="Otto T.D."/>
            <person name="Rawlings N."/>
            <person name="Sanchez A."/>
            <person name="Sanders M."/>
            <person name="Subramaniam C."/>
            <person name="Tay Y."/>
            <person name="Dear P."/>
            <person name="Doerig C."/>
            <person name="Gruber A."/>
            <person name="Parkinson J."/>
            <person name="Shirley M."/>
            <person name="Wan K.L."/>
            <person name="Berriman M."/>
            <person name="Tomley F."/>
            <person name="Pain A."/>
        </authorList>
    </citation>
    <scope>NUCLEOTIDE SEQUENCE [LARGE SCALE GENOMIC DNA]</scope>
    <source>
        <strain evidence="1">Weybridge</strain>
    </source>
</reference>
<dbReference type="VEuPathDB" id="ToxoDB:EMWEY_00008730"/>
<reference evidence="1" key="2">
    <citation type="submission" date="2013-10" db="EMBL/GenBank/DDBJ databases">
        <authorList>
            <person name="Aslett M."/>
        </authorList>
    </citation>
    <scope>NUCLEOTIDE SEQUENCE [LARGE SCALE GENOMIC DNA]</scope>
    <source>
        <strain evidence="1">Weybridge</strain>
    </source>
</reference>
<dbReference type="EMBL" id="HG721991">
    <property type="protein sequence ID" value="CDJ61050.1"/>
    <property type="molecule type" value="Genomic_DNA"/>
</dbReference>
<accession>U6MHG0</accession>
<organism evidence="1 2">
    <name type="scientific">Eimeria maxima</name>
    <name type="common">Coccidian parasite</name>
    <dbReference type="NCBI Taxonomy" id="5804"/>
    <lineage>
        <taxon>Eukaryota</taxon>
        <taxon>Sar</taxon>
        <taxon>Alveolata</taxon>
        <taxon>Apicomplexa</taxon>
        <taxon>Conoidasida</taxon>
        <taxon>Coccidia</taxon>
        <taxon>Eucoccidiorida</taxon>
        <taxon>Eimeriorina</taxon>
        <taxon>Eimeriidae</taxon>
        <taxon>Eimeria</taxon>
    </lineage>
</organism>
<dbReference type="Proteomes" id="UP000030763">
    <property type="component" value="Unassembled WGS sequence"/>
</dbReference>
<dbReference type="RefSeq" id="XP_013337700.1">
    <property type="nucleotide sequence ID" value="XM_013482246.1"/>
</dbReference>
<keyword evidence="2" id="KW-1185">Reference proteome</keyword>
<evidence type="ECO:0000313" key="1">
    <source>
        <dbReference type="EMBL" id="CDJ61050.1"/>
    </source>
</evidence>
<dbReference type="OrthoDB" id="10280822at2759"/>
<gene>
    <name evidence="1" type="ORF">EMWEY_00008730</name>
</gene>
<protein>
    <submittedName>
        <fullName evidence="1">Thrombospondin type 1 domain-containing protein, putative</fullName>
    </submittedName>
</protein>
<evidence type="ECO:0000313" key="2">
    <source>
        <dbReference type="Proteomes" id="UP000030763"/>
    </source>
</evidence>
<sequence length="499" mass="53619">MLLRMFTAVEKLVTWSDTTGGTPWSTEEACGKGAIQLVQVLFSDEYVLIGTSPKTPACGIKDITEIINKFCQKQVSSNSAACEVTPEAFADAAFSSLCGAALNPSMLLRFNCDPGFVKPESSCLAARASQSAYNHAGTCNCPSGRASCGFQQAFNDIGWRTALPEGLTIVVSEGVAYKTTDKRFSVLDDAALNCLSDDVYILCEEETTSVSDGGPQCTDLSDQTVDTLEEAVCRNLCLDLWDIFKDQAMAELSPYETFEALVKQWHADNPWALTSSLSALANNCTYDRRAVFDLEEEAFNVQNLCPDSHIADIIGSFFGCKSKIVDGEVRPACQVHDATSAVQQECASPSLAQCTVSRSQFPSALELCPSCDTFSLVVFYSCKLKAESLSGYGISAHSLSGSMIYLGSMPSCACTEGSTPATQEEIIALPSWQASITPPQSFVLSGARGVSVDEDGQLTFSIWAPSSEHDCMSDFVQILCKHPVEGDPNEGMMNPSESL</sequence>
<proteinExistence type="predicted"/>